<keyword evidence="4" id="KW-1133">Transmembrane helix</keyword>
<reference evidence="6 7" key="1">
    <citation type="submission" date="2018-06" db="EMBL/GenBank/DDBJ databases">
        <title>Genomic Encyclopedia of Archaeal and Bacterial Type Strains, Phase II (KMG-II): from individual species to whole genera.</title>
        <authorList>
            <person name="Goeker M."/>
        </authorList>
    </citation>
    <scope>NUCLEOTIDE SEQUENCE [LARGE SCALE GENOMIC DNA]</scope>
    <source>
        <strain evidence="6 7">DSM 12408</strain>
    </source>
</reference>
<keyword evidence="7" id="KW-1185">Reference proteome</keyword>
<evidence type="ECO:0000256" key="1">
    <source>
        <dbReference type="ARBA" id="ARBA00022475"/>
    </source>
</evidence>
<dbReference type="EMBL" id="QLLQ01000008">
    <property type="protein sequence ID" value="RAJ22691.1"/>
    <property type="molecule type" value="Genomic_DNA"/>
</dbReference>
<keyword evidence="1" id="KW-1003">Cell membrane</keyword>
<dbReference type="AlphaFoldDB" id="A0A327S1E4"/>
<name>A0A327S1E4_9FLAO</name>
<dbReference type="PANTHER" id="PTHR35851">
    <property type="entry name" value="CELL DIVISION PROTEIN FTSQ"/>
    <property type="match status" value="1"/>
</dbReference>
<keyword evidence="2 6" id="KW-0132">Cell division</keyword>
<evidence type="ECO:0000256" key="5">
    <source>
        <dbReference type="ARBA" id="ARBA00023306"/>
    </source>
</evidence>
<keyword evidence="3" id="KW-0812">Transmembrane</keyword>
<keyword evidence="5" id="KW-0131">Cell cycle</keyword>
<dbReference type="PANTHER" id="PTHR35851:SF1">
    <property type="entry name" value="CELL DIVISION PROTEIN FTSQ"/>
    <property type="match status" value="1"/>
</dbReference>
<evidence type="ECO:0000256" key="3">
    <source>
        <dbReference type="ARBA" id="ARBA00022692"/>
    </source>
</evidence>
<dbReference type="GO" id="GO:0090529">
    <property type="term" value="P:cell septum assembly"/>
    <property type="evidence" value="ECO:0007669"/>
    <property type="project" value="InterPro"/>
</dbReference>
<protein>
    <submittedName>
        <fullName evidence="6">Cell division protein FtsQ</fullName>
    </submittedName>
</protein>
<gene>
    <name evidence="6" type="ORF">LX77_02245</name>
</gene>
<evidence type="ECO:0000313" key="7">
    <source>
        <dbReference type="Proteomes" id="UP000248987"/>
    </source>
</evidence>
<evidence type="ECO:0000256" key="2">
    <source>
        <dbReference type="ARBA" id="ARBA00022618"/>
    </source>
</evidence>
<accession>A0A327S1E4</accession>
<comment type="caution">
    <text evidence="6">The sequence shown here is derived from an EMBL/GenBank/DDBJ whole genome shotgun (WGS) entry which is preliminary data.</text>
</comment>
<proteinExistence type="predicted"/>
<organism evidence="6 7">
    <name type="scientific">Gelidibacter algens</name>
    <dbReference type="NCBI Taxonomy" id="49280"/>
    <lineage>
        <taxon>Bacteria</taxon>
        <taxon>Pseudomonadati</taxon>
        <taxon>Bacteroidota</taxon>
        <taxon>Flavobacteriia</taxon>
        <taxon>Flavobacteriales</taxon>
        <taxon>Flavobacteriaceae</taxon>
        <taxon>Gelidibacter</taxon>
    </lineage>
</organism>
<evidence type="ECO:0000256" key="4">
    <source>
        <dbReference type="ARBA" id="ARBA00022989"/>
    </source>
</evidence>
<sequence>MLVLVAFLFAFSSIRNSARKVSTPHIKFLGDENLFVTHETVSKLLIQNQEGVANKPKEMIDLNDLESALNANVMIKQAQVFINVDGTLTAEIEQKKPIARVSTNASYYIDDEGSYMPLSTNYASRVPLVTGSIAKNELYNVFQIARKVQSDEFLRNHVTEIHQNENKSIDLKFRLNDFKIQLGSLDKLDKKINNLKAFYQKAMKDGTLNTYSAVNLRFDKQVICTKK</sequence>
<dbReference type="InterPro" id="IPR026579">
    <property type="entry name" value="FtsQ"/>
</dbReference>
<dbReference type="Proteomes" id="UP000248987">
    <property type="component" value="Unassembled WGS sequence"/>
</dbReference>
<evidence type="ECO:0000313" key="6">
    <source>
        <dbReference type="EMBL" id="RAJ22691.1"/>
    </source>
</evidence>
<keyword evidence="4" id="KW-0472">Membrane</keyword>